<feature type="compositionally biased region" description="Polar residues" evidence="1">
    <location>
        <begin position="336"/>
        <end position="351"/>
    </location>
</feature>
<reference evidence="4" key="1">
    <citation type="submission" date="2021-02" db="EMBL/GenBank/DDBJ databases">
        <authorList>
            <person name="Dougan E. K."/>
            <person name="Rhodes N."/>
            <person name="Thang M."/>
            <person name="Chan C."/>
        </authorList>
    </citation>
    <scope>NUCLEOTIDE SEQUENCE</scope>
</reference>
<accession>A0A812HBE9</accession>
<evidence type="ECO:0000256" key="3">
    <source>
        <dbReference type="SAM" id="SignalP"/>
    </source>
</evidence>
<comment type="caution">
    <text evidence="4">The sequence shown here is derived from an EMBL/GenBank/DDBJ whole genome shotgun (WGS) entry which is preliminary data.</text>
</comment>
<name>A0A812HBE9_9DINO</name>
<dbReference type="Proteomes" id="UP000604046">
    <property type="component" value="Unassembled WGS sequence"/>
</dbReference>
<keyword evidence="2" id="KW-0472">Membrane</keyword>
<gene>
    <name evidence="4" type="ORF">SNAT2548_LOCUS1455</name>
</gene>
<evidence type="ECO:0000256" key="1">
    <source>
        <dbReference type="SAM" id="MobiDB-lite"/>
    </source>
</evidence>
<evidence type="ECO:0000313" key="4">
    <source>
        <dbReference type="EMBL" id="CAE6947556.1"/>
    </source>
</evidence>
<keyword evidence="3" id="KW-0732">Signal</keyword>
<organism evidence="4 5">
    <name type="scientific">Symbiodinium natans</name>
    <dbReference type="NCBI Taxonomy" id="878477"/>
    <lineage>
        <taxon>Eukaryota</taxon>
        <taxon>Sar</taxon>
        <taxon>Alveolata</taxon>
        <taxon>Dinophyceae</taxon>
        <taxon>Suessiales</taxon>
        <taxon>Symbiodiniaceae</taxon>
        <taxon>Symbiodinium</taxon>
    </lineage>
</organism>
<feature type="region of interest" description="Disordered" evidence="1">
    <location>
        <begin position="329"/>
        <end position="351"/>
    </location>
</feature>
<dbReference type="AlphaFoldDB" id="A0A812HBE9"/>
<evidence type="ECO:0000313" key="5">
    <source>
        <dbReference type="Proteomes" id="UP000604046"/>
    </source>
</evidence>
<keyword evidence="2" id="KW-1133">Transmembrane helix</keyword>
<sequence length="351" mass="38183">MMSFGGSLALLLPGISFCSYPCARSFLHKALRRKTQSDFYWFWVCEGVEIDGLLQEGSAQSTLQDFQEKASNNPVCTHQGCDPDDCRFKHGECVPNAGNCLYTTPSPMGANASGCGSFSCHCVTVPPGQCTEEALPGYHIVQNGAVNLMTGPSRWNESEVDHRVWEEVGGPGNHACRGDNSSDNDPKHYQVFNDIYSLPGCQSKCETTGGCVGIEYSYGRCEIWTRFQGLYAIKEILGRPKDKISVKELVHVPSTASSLLLFLAVLLVLLLFLAIIVVIVLSAPTAASITIVLVQHAKISSEIGEFTCMRYGWPVSKLKSIDLQGNASHPCRGRSATDNSGENYNQGAEQP</sequence>
<dbReference type="EMBL" id="CAJNDS010000080">
    <property type="protein sequence ID" value="CAE6947556.1"/>
    <property type="molecule type" value="Genomic_DNA"/>
</dbReference>
<feature type="signal peptide" evidence="3">
    <location>
        <begin position="1"/>
        <end position="18"/>
    </location>
</feature>
<protein>
    <submittedName>
        <fullName evidence="4">Uncharacterized protein</fullName>
    </submittedName>
</protein>
<feature type="transmembrane region" description="Helical" evidence="2">
    <location>
        <begin position="259"/>
        <end position="281"/>
    </location>
</feature>
<proteinExistence type="predicted"/>
<feature type="chain" id="PRO_5032434247" evidence="3">
    <location>
        <begin position="19"/>
        <end position="351"/>
    </location>
</feature>
<keyword evidence="5" id="KW-1185">Reference proteome</keyword>
<dbReference type="OrthoDB" id="405912at2759"/>
<keyword evidence="2" id="KW-0812">Transmembrane</keyword>
<evidence type="ECO:0000256" key="2">
    <source>
        <dbReference type="SAM" id="Phobius"/>
    </source>
</evidence>